<dbReference type="SUPFAM" id="SSF48695">
    <property type="entry name" value="Multiheme cytochromes"/>
    <property type="match status" value="1"/>
</dbReference>
<sequence length="144" mass="15881">MDLYERIIELSSMGYHCSQMVMIMTLEAIGEENPQLVKALGGLGGGIGYCGDTCGCLTGGACAIGLFLGNLAPQEKEDIQMKPAVQELYQWFHKKTEEEFGAFYCKDITSNLDWGVIMEQCPALIADTYTKVIEILTERGILEL</sequence>
<proteinExistence type="predicted"/>
<dbReference type="EMBL" id="PSQG01000027">
    <property type="protein sequence ID" value="RCH42103.1"/>
    <property type="molecule type" value="Genomic_DNA"/>
</dbReference>
<protein>
    <recommendedName>
        <fullName evidence="3">C_GCAxxG_C_C family protein</fullName>
    </recommendedName>
</protein>
<dbReference type="NCBIfam" id="TIGR01909">
    <property type="entry name" value="C_GCAxxG_C_C"/>
    <property type="match status" value="1"/>
</dbReference>
<reference evidence="1 2" key="1">
    <citation type="submission" date="2018-02" db="EMBL/GenBank/DDBJ databases">
        <title>Complete genome sequencing of Faecalibacterium prausnitzii strains isolated from the human gut.</title>
        <authorList>
            <person name="Fitzgerald B.C."/>
            <person name="Shkoporov A.N."/>
            <person name="Ross P.R."/>
            <person name="Hill C."/>
        </authorList>
    </citation>
    <scope>NUCLEOTIDE SEQUENCE [LARGE SCALE GENOMIC DNA]</scope>
    <source>
        <strain evidence="1 2">APC942/31-1</strain>
    </source>
</reference>
<evidence type="ECO:0008006" key="3">
    <source>
        <dbReference type="Google" id="ProtNLM"/>
    </source>
</evidence>
<dbReference type="InterPro" id="IPR036280">
    <property type="entry name" value="Multihaem_cyt_sf"/>
</dbReference>
<name>A0A367FVW3_9FIRM</name>
<evidence type="ECO:0000313" key="1">
    <source>
        <dbReference type="EMBL" id="RCH42103.1"/>
    </source>
</evidence>
<dbReference type="RefSeq" id="WP_021650124.1">
    <property type="nucleotide sequence ID" value="NZ_PSQG01000027.1"/>
</dbReference>
<dbReference type="Pfam" id="PF09719">
    <property type="entry name" value="C_GCAxxG_C_C"/>
    <property type="match status" value="1"/>
</dbReference>
<dbReference type="InterPro" id="IPR010181">
    <property type="entry name" value="CGCAxxGCC_motif"/>
</dbReference>
<gene>
    <name evidence="1" type="ORF">C4886_15495</name>
</gene>
<accession>A0A367FVW3</accession>
<evidence type="ECO:0000313" key="2">
    <source>
        <dbReference type="Proteomes" id="UP000253208"/>
    </source>
</evidence>
<comment type="caution">
    <text evidence="1">The sequence shown here is derived from an EMBL/GenBank/DDBJ whole genome shotgun (WGS) entry which is preliminary data.</text>
</comment>
<dbReference type="Proteomes" id="UP000253208">
    <property type="component" value="Unassembled WGS sequence"/>
</dbReference>
<dbReference type="AlphaFoldDB" id="A0A367FVW3"/>
<dbReference type="NCBIfam" id="NF045669">
    <property type="entry name" value="DVU1555_fam_CGA"/>
    <property type="match status" value="1"/>
</dbReference>
<organism evidence="1 2">
    <name type="scientific">Blautia obeum</name>
    <dbReference type="NCBI Taxonomy" id="40520"/>
    <lineage>
        <taxon>Bacteria</taxon>
        <taxon>Bacillati</taxon>
        <taxon>Bacillota</taxon>
        <taxon>Clostridia</taxon>
        <taxon>Lachnospirales</taxon>
        <taxon>Lachnospiraceae</taxon>
        <taxon>Blautia</taxon>
    </lineage>
</organism>